<protein>
    <submittedName>
        <fullName evidence="2">Uncharacterized protein</fullName>
    </submittedName>
</protein>
<reference evidence="4" key="4">
    <citation type="journal article" date="2008" name="Nucleic Acids Res.">
        <title>The rice annotation project database (RAP-DB): 2008 update.</title>
        <authorList>
            <consortium name="The rice annotation project (RAP)"/>
        </authorList>
    </citation>
    <scope>GENOME REANNOTATION</scope>
    <source>
        <strain evidence="4">cv. Nipponbare</strain>
    </source>
</reference>
<evidence type="ECO:0000256" key="1">
    <source>
        <dbReference type="SAM" id="MobiDB-lite"/>
    </source>
</evidence>
<evidence type="ECO:0000313" key="4">
    <source>
        <dbReference type="Proteomes" id="UP000000763"/>
    </source>
</evidence>
<reference evidence="2" key="1">
    <citation type="submission" date="2002-05" db="EMBL/GenBank/DDBJ databases">
        <title>Oryza sativa nipponbare(GA3) genomic DNA, chromosome 7, BAC clone:OSJNBb0056I06.</title>
        <authorList>
            <person name="Sasaki T."/>
            <person name="Matsumoto T."/>
            <person name="Katayose Y."/>
        </authorList>
    </citation>
    <scope>NUCLEOTIDE SEQUENCE</scope>
</reference>
<gene>
    <name evidence="3" type="primary">P0021G06.121</name>
    <name evidence="2" type="ORF">OSJNBb0056I06.105</name>
</gene>
<feature type="region of interest" description="Disordered" evidence="1">
    <location>
        <begin position="17"/>
        <end position="56"/>
    </location>
</feature>
<accession>Q8GS74</accession>
<evidence type="ECO:0000313" key="2">
    <source>
        <dbReference type="EMBL" id="BAC20123.1"/>
    </source>
</evidence>
<dbReference type="Proteomes" id="UP000000763">
    <property type="component" value="Chromosome 7"/>
</dbReference>
<dbReference type="EMBL" id="AP005178">
    <property type="protein sequence ID" value="BAC20123.1"/>
    <property type="molecule type" value="Genomic_DNA"/>
</dbReference>
<organism evidence="2 4">
    <name type="scientific">Oryza sativa subsp. japonica</name>
    <name type="common">Rice</name>
    <dbReference type="NCBI Taxonomy" id="39947"/>
    <lineage>
        <taxon>Eukaryota</taxon>
        <taxon>Viridiplantae</taxon>
        <taxon>Streptophyta</taxon>
        <taxon>Embryophyta</taxon>
        <taxon>Tracheophyta</taxon>
        <taxon>Spermatophyta</taxon>
        <taxon>Magnoliopsida</taxon>
        <taxon>Liliopsida</taxon>
        <taxon>Poales</taxon>
        <taxon>Poaceae</taxon>
        <taxon>BOP clade</taxon>
        <taxon>Oryzoideae</taxon>
        <taxon>Oryzeae</taxon>
        <taxon>Oryzinae</taxon>
        <taxon>Oryza</taxon>
        <taxon>Oryza sativa</taxon>
    </lineage>
</organism>
<proteinExistence type="predicted"/>
<reference evidence="4" key="3">
    <citation type="journal article" date="2005" name="Nature">
        <title>The map-based sequence of the rice genome.</title>
        <authorList>
            <consortium name="International rice genome sequencing project (IRGSP)"/>
            <person name="Matsumoto T."/>
            <person name="Wu J."/>
            <person name="Kanamori H."/>
            <person name="Katayose Y."/>
            <person name="Fujisawa M."/>
            <person name="Namiki N."/>
            <person name="Mizuno H."/>
            <person name="Yamamoto K."/>
            <person name="Antonio B.A."/>
            <person name="Baba T."/>
            <person name="Sakata K."/>
            <person name="Nagamura Y."/>
            <person name="Aoki H."/>
            <person name="Arikawa K."/>
            <person name="Arita K."/>
            <person name="Bito T."/>
            <person name="Chiden Y."/>
            <person name="Fujitsuka N."/>
            <person name="Fukunaka R."/>
            <person name="Hamada M."/>
            <person name="Harada C."/>
            <person name="Hayashi A."/>
            <person name="Hijishita S."/>
            <person name="Honda M."/>
            <person name="Hosokawa S."/>
            <person name="Ichikawa Y."/>
            <person name="Idonuma A."/>
            <person name="Iijima M."/>
            <person name="Ikeda M."/>
            <person name="Ikeno M."/>
            <person name="Ito K."/>
            <person name="Ito S."/>
            <person name="Ito T."/>
            <person name="Ito Y."/>
            <person name="Ito Y."/>
            <person name="Iwabuchi A."/>
            <person name="Kamiya K."/>
            <person name="Karasawa W."/>
            <person name="Kurita K."/>
            <person name="Katagiri S."/>
            <person name="Kikuta A."/>
            <person name="Kobayashi H."/>
            <person name="Kobayashi N."/>
            <person name="Machita K."/>
            <person name="Maehara T."/>
            <person name="Masukawa M."/>
            <person name="Mizubayashi T."/>
            <person name="Mukai Y."/>
            <person name="Nagasaki H."/>
            <person name="Nagata Y."/>
            <person name="Naito S."/>
            <person name="Nakashima M."/>
            <person name="Nakama Y."/>
            <person name="Nakamichi Y."/>
            <person name="Nakamura M."/>
            <person name="Meguro A."/>
            <person name="Negishi M."/>
            <person name="Ohta I."/>
            <person name="Ohta T."/>
            <person name="Okamoto M."/>
            <person name="Ono N."/>
            <person name="Saji S."/>
            <person name="Sakaguchi M."/>
            <person name="Sakai K."/>
            <person name="Shibata M."/>
            <person name="Shimokawa T."/>
            <person name="Song J."/>
            <person name="Takazaki Y."/>
            <person name="Terasawa K."/>
            <person name="Tsugane M."/>
            <person name="Tsuji K."/>
            <person name="Ueda S."/>
            <person name="Waki K."/>
            <person name="Yamagata H."/>
            <person name="Yamamoto M."/>
            <person name="Yamamoto S."/>
            <person name="Yamane H."/>
            <person name="Yoshiki S."/>
            <person name="Yoshihara R."/>
            <person name="Yukawa K."/>
            <person name="Zhong H."/>
            <person name="Yano M."/>
            <person name="Yuan Q."/>
            <person name="Ouyang S."/>
            <person name="Liu J."/>
            <person name="Jones K.M."/>
            <person name="Gansberger K."/>
            <person name="Moffat K."/>
            <person name="Hill J."/>
            <person name="Bera J."/>
            <person name="Fadrosh D."/>
            <person name="Jin S."/>
            <person name="Johri S."/>
            <person name="Kim M."/>
            <person name="Overton L."/>
            <person name="Reardon M."/>
            <person name="Tsitrin T."/>
            <person name="Vuong H."/>
            <person name="Weaver B."/>
            <person name="Ciecko A."/>
            <person name="Tallon L."/>
            <person name="Jackson J."/>
            <person name="Pai G."/>
            <person name="Aken S.V."/>
            <person name="Utterback T."/>
            <person name="Reidmuller S."/>
            <person name="Feldblyum T."/>
            <person name="Hsiao J."/>
            <person name="Zismann V."/>
            <person name="Iobst S."/>
            <person name="de Vazeille A.R."/>
            <person name="Buell C.R."/>
            <person name="Ying K."/>
            <person name="Li Y."/>
            <person name="Lu T."/>
            <person name="Huang Y."/>
            <person name="Zhao Q."/>
            <person name="Feng Q."/>
            <person name="Zhang L."/>
            <person name="Zhu J."/>
            <person name="Weng Q."/>
            <person name="Mu J."/>
            <person name="Lu Y."/>
            <person name="Fan D."/>
            <person name="Liu Y."/>
            <person name="Guan J."/>
            <person name="Zhang Y."/>
            <person name="Yu S."/>
            <person name="Liu X."/>
            <person name="Zhang Y."/>
            <person name="Hong G."/>
            <person name="Han B."/>
            <person name="Choisne N."/>
            <person name="Demange N."/>
            <person name="Orjeda G."/>
            <person name="Samain S."/>
            <person name="Cattolico L."/>
            <person name="Pelletier E."/>
            <person name="Couloux A."/>
            <person name="Segurens B."/>
            <person name="Wincker P."/>
            <person name="D'Hont A."/>
            <person name="Scarpelli C."/>
            <person name="Weissenbach J."/>
            <person name="Salanoubat M."/>
            <person name="Quetier F."/>
            <person name="Yu Y."/>
            <person name="Kim H.R."/>
            <person name="Rambo T."/>
            <person name="Currie J."/>
            <person name="Collura K."/>
            <person name="Luo M."/>
            <person name="Yang T."/>
            <person name="Ammiraju J.S.S."/>
            <person name="Engler F."/>
            <person name="Soderlund C."/>
            <person name="Wing R.A."/>
            <person name="Palmer L.E."/>
            <person name="de la Bastide M."/>
            <person name="Spiegel L."/>
            <person name="Nascimento L."/>
            <person name="Zutavern T."/>
            <person name="O'Shaughnessy A."/>
            <person name="Dike S."/>
            <person name="Dedhia N."/>
            <person name="Preston R."/>
            <person name="Balija V."/>
            <person name="McCombie W.R."/>
            <person name="Chow T."/>
            <person name="Chen H."/>
            <person name="Chung M."/>
            <person name="Chen C."/>
            <person name="Shaw J."/>
            <person name="Wu H."/>
            <person name="Hsiao K."/>
            <person name="Chao Y."/>
            <person name="Chu M."/>
            <person name="Cheng C."/>
            <person name="Hour A."/>
            <person name="Lee P."/>
            <person name="Lin S."/>
            <person name="Lin Y."/>
            <person name="Liou J."/>
            <person name="Liu S."/>
            <person name="Hsing Y."/>
            <person name="Raghuvanshi S."/>
            <person name="Mohanty A."/>
            <person name="Bharti A.K."/>
            <person name="Gaur A."/>
            <person name="Gupta V."/>
            <person name="Kumar D."/>
            <person name="Ravi V."/>
            <person name="Vij S."/>
            <person name="Kapur A."/>
            <person name="Khurana P."/>
            <person name="Khurana P."/>
            <person name="Khurana J.P."/>
            <person name="Tyagi A.K."/>
            <person name="Gaikwad K."/>
            <person name="Singh A."/>
            <person name="Dalal V."/>
            <person name="Srivastava S."/>
            <person name="Dixit A."/>
            <person name="Pal A.K."/>
            <person name="Ghazi I.A."/>
            <person name="Yadav M."/>
            <person name="Pandit A."/>
            <person name="Bhargava A."/>
            <person name="Sureshbabu K."/>
            <person name="Batra K."/>
            <person name="Sharma T.R."/>
            <person name="Mohapatra T."/>
            <person name="Singh N.K."/>
            <person name="Messing J."/>
            <person name="Nelson A.B."/>
            <person name="Fuks G."/>
            <person name="Kavchok S."/>
            <person name="Keizer G."/>
            <person name="Linton E."/>
            <person name="Llaca V."/>
            <person name="Song R."/>
            <person name="Tanyolac B."/>
            <person name="Young S."/>
            <person name="Ho-Il K."/>
            <person name="Hahn J.H."/>
            <person name="Sangsakoo G."/>
            <person name="Vanavichit A."/>
            <person name="de Mattos Luiz.A.T."/>
            <person name="Zimmer P.D."/>
            <person name="Malone G."/>
            <person name="Dellagostin O."/>
            <person name="de Oliveira A.C."/>
            <person name="Bevan M."/>
            <person name="Bancroft I."/>
            <person name="Minx P."/>
            <person name="Cordum H."/>
            <person name="Wilson R."/>
            <person name="Cheng Z."/>
            <person name="Jin W."/>
            <person name="Jiang J."/>
            <person name="Leong S.A."/>
            <person name="Iwama H."/>
            <person name="Gojobori T."/>
            <person name="Itoh T."/>
            <person name="Niimura Y."/>
            <person name="Fujii Y."/>
            <person name="Habara T."/>
            <person name="Sakai H."/>
            <person name="Sato Y."/>
            <person name="Wilson G."/>
            <person name="Kumar K."/>
            <person name="McCouch S."/>
            <person name="Juretic N."/>
            <person name="Hoen D."/>
            <person name="Wright S."/>
            <person name="Bruskiewich R."/>
            <person name="Bureau T."/>
            <person name="Miyao A."/>
            <person name="Hirochika H."/>
            <person name="Nishikawa T."/>
            <person name="Kadowaki K."/>
            <person name="Sugiura M."/>
            <person name="Burr B."/>
            <person name="Sasaki T."/>
        </authorList>
    </citation>
    <scope>NUCLEOTIDE SEQUENCE [LARGE SCALE GENOMIC DNA]</scope>
    <source>
        <strain evidence="4">cv. Nipponbare</strain>
    </source>
</reference>
<reference evidence="3" key="2">
    <citation type="submission" date="2002-05" db="EMBL/GenBank/DDBJ databases">
        <title>Oryza sativa nipponbare(GA3) genomic DNA, chromosome 7, PAC clone:P0021G06.</title>
        <authorList>
            <person name="Sasaki T."/>
            <person name="Matsumoto T."/>
            <person name="Katayose Y."/>
        </authorList>
    </citation>
    <scope>NUCLEOTIDE SEQUENCE</scope>
</reference>
<name>Q8GS74_ORYSJ</name>
<sequence length="249" mass="26640">MAVGIAASEVGIDTTAEGIDAAATDPRDSTRGGRSGRPSQVGLDTEPAERGEGGVEGSRLLSWSRGLIDNGLMNPSMGLWDMVLVRSFFLEAAISERRLVMLSQPRSSEWCGRTATGGSMKEVLAIVRPCGRVEPSLWATGGLAAGAPGAHGGGRWASTVRWRRRFYERNFASDGEGIRWSFSGRLFSPICPLTIFFPSAGASTAWGDGFKARHIPNAAPHPFLVKKLTKLRGSLPGSRRSIGVRSWPS</sequence>
<dbReference type="AlphaFoldDB" id="Q8GS74"/>
<dbReference type="EMBL" id="AP005183">
    <property type="protein sequence ID" value="BAC20821.1"/>
    <property type="molecule type" value="Genomic_DNA"/>
</dbReference>
<evidence type="ECO:0000313" key="3">
    <source>
        <dbReference type="EMBL" id="BAC20821.1"/>
    </source>
</evidence>